<dbReference type="AlphaFoldDB" id="A0A6N7Q8A6"/>
<proteinExistence type="predicted"/>
<sequence length="262" mass="28664">MHELAARLAEDERAPRPPRCSPGQGTAGCGSTCDAGRRVLAAGPRPQRAQRAEEERRLNVHELAARAQRSGIAQRWPAAEDERRLDVHELAARAQRSGIAQRWPAAEEERRLNVHELAARAQRSGIAQRWPAAEEERRLNVHELAARLAEDERARRAPLDDRRAKGPRGAARRATPGGASSARPLAPVQKQQDSDARPLDLGASNRAAPLANRAVCMTGIPSDCIALTLDCAHSRVHEMGLRASCASWIVSASYAKPRQTER</sequence>
<feature type="compositionally biased region" description="Low complexity" evidence="1">
    <location>
        <begin position="167"/>
        <end position="183"/>
    </location>
</feature>
<feature type="compositionally biased region" description="Basic and acidic residues" evidence="1">
    <location>
        <begin position="152"/>
        <end position="164"/>
    </location>
</feature>
<gene>
    <name evidence="2" type="ORF">GF068_42580</name>
</gene>
<feature type="region of interest" description="Disordered" evidence="1">
    <location>
        <begin position="152"/>
        <end position="202"/>
    </location>
</feature>
<evidence type="ECO:0000313" key="3">
    <source>
        <dbReference type="Proteomes" id="UP000440224"/>
    </source>
</evidence>
<dbReference type="EMBL" id="WJIE01000038">
    <property type="protein sequence ID" value="MRG98554.1"/>
    <property type="molecule type" value="Genomic_DNA"/>
</dbReference>
<feature type="compositionally biased region" description="Basic and acidic residues" evidence="1">
    <location>
        <begin position="1"/>
        <end position="15"/>
    </location>
</feature>
<accession>A0A6N7Q8A6</accession>
<evidence type="ECO:0000313" key="2">
    <source>
        <dbReference type="EMBL" id="MRG98554.1"/>
    </source>
</evidence>
<name>A0A6N7Q8A6_9BACT</name>
<dbReference type="Proteomes" id="UP000440224">
    <property type="component" value="Unassembled WGS sequence"/>
</dbReference>
<feature type="region of interest" description="Disordered" evidence="1">
    <location>
        <begin position="1"/>
        <end position="30"/>
    </location>
</feature>
<evidence type="ECO:0000256" key="1">
    <source>
        <dbReference type="SAM" id="MobiDB-lite"/>
    </source>
</evidence>
<dbReference type="RefSeq" id="WP_153825320.1">
    <property type="nucleotide sequence ID" value="NZ_WJIE01000038.1"/>
</dbReference>
<reference evidence="2 3" key="1">
    <citation type="submission" date="2019-10" db="EMBL/GenBank/DDBJ databases">
        <title>A soil myxobacterium in the family Polyangiaceae.</title>
        <authorList>
            <person name="Li Y."/>
            <person name="Wang J."/>
        </authorList>
    </citation>
    <scope>NUCLEOTIDE SEQUENCE [LARGE SCALE GENOMIC DNA]</scope>
    <source>
        <strain evidence="2 3">DSM 14734</strain>
    </source>
</reference>
<keyword evidence="3" id="KW-1185">Reference proteome</keyword>
<organism evidence="2 3">
    <name type="scientific">Polyangium spumosum</name>
    <dbReference type="NCBI Taxonomy" id="889282"/>
    <lineage>
        <taxon>Bacteria</taxon>
        <taxon>Pseudomonadati</taxon>
        <taxon>Myxococcota</taxon>
        <taxon>Polyangia</taxon>
        <taxon>Polyangiales</taxon>
        <taxon>Polyangiaceae</taxon>
        <taxon>Polyangium</taxon>
    </lineage>
</organism>
<comment type="caution">
    <text evidence="2">The sequence shown here is derived from an EMBL/GenBank/DDBJ whole genome shotgun (WGS) entry which is preliminary data.</text>
</comment>
<protein>
    <submittedName>
        <fullName evidence="2">Uncharacterized protein</fullName>
    </submittedName>
</protein>